<comment type="caution">
    <text evidence="8">The sequence shown here is derived from an EMBL/GenBank/DDBJ whole genome shotgun (WGS) entry which is preliminary data.</text>
</comment>
<keyword evidence="4" id="KW-0378">Hydrolase</keyword>
<evidence type="ECO:0000256" key="1">
    <source>
        <dbReference type="ARBA" id="ARBA00001968"/>
    </source>
</evidence>
<dbReference type="Pfam" id="PF03755">
    <property type="entry name" value="YicC-like_N"/>
    <property type="match status" value="1"/>
</dbReference>
<evidence type="ECO:0000256" key="5">
    <source>
        <dbReference type="ARBA" id="ARBA00035648"/>
    </source>
</evidence>
<dbReference type="GO" id="GO:0016787">
    <property type="term" value="F:hydrolase activity"/>
    <property type="evidence" value="ECO:0007669"/>
    <property type="project" value="UniProtKB-KW"/>
</dbReference>
<keyword evidence="3" id="KW-0255">Endonuclease</keyword>
<sequence length="290" mass="32999">MLQSMTGYGYCRTGKEGVSFFIEIKSLNSKFLDIFLKLPEGMTFLEDRIKEVIQQKFDRGRISLSIIEEQYSGKVLSVDIAQARKYHNAFKKLKEKLDISGEIDIGLFRDIPHIFRTGKEGYSLSVIWPALKKGIEKAVLMLEVSRNKEGRKIQRALAKHAAGISAAVLKIEEHAPEAVKFHKEKLEHTLKEFLPELNLNSPRLVEELTLFASRVDISEEMMRLKAHLQSFLGTLELSGSVGRRLDFIAQEMSREINTLSSKANSYAVSSQSVLVKEELEKIREQVQNVE</sequence>
<accession>A0A2M7SAY4</accession>
<dbReference type="PANTHER" id="PTHR30636:SF3">
    <property type="entry name" value="UPF0701 PROTEIN YICC"/>
    <property type="match status" value="1"/>
</dbReference>
<dbReference type="InterPro" id="IPR005229">
    <property type="entry name" value="YicC/YloC-like"/>
</dbReference>
<evidence type="ECO:0000313" key="9">
    <source>
        <dbReference type="Proteomes" id="UP000229307"/>
    </source>
</evidence>
<keyword evidence="2" id="KW-0540">Nuclease</keyword>
<dbReference type="Pfam" id="PF08340">
    <property type="entry name" value="YicC-like_C"/>
    <property type="match status" value="1"/>
</dbReference>
<protein>
    <submittedName>
        <fullName evidence="8">YicC family protein</fullName>
    </submittedName>
</protein>
<evidence type="ECO:0000256" key="3">
    <source>
        <dbReference type="ARBA" id="ARBA00022759"/>
    </source>
</evidence>
<reference evidence="9" key="1">
    <citation type="submission" date="2017-09" db="EMBL/GenBank/DDBJ databases">
        <title>Depth-based differentiation of microbial function through sediment-hosted aquifers and enrichment of novel symbionts in the deep terrestrial subsurface.</title>
        <authorList>
            <person name="Probst A.J."/>
            <person name="Ladd B."/>
            <person name="Jarett J.K."/>
            <person name="Geller-Mcgrath D.E."/>
            <person name="Sieber C.M.K."/>
            <person name="Emerson J.B."/>
            <person name="Anantharaman K."/>
            <person name="Thomas B.C."/>
            <person name="Malmstrom R."/>
            <person name="Stieglmeier M."/>
            <person name="Klingl A."/>
            <person name="Woyke T."/>
            <person name="Ryan C.M."/>
            <person name="Banfield J.F."/>
        </authorList>
    </citation>
    <scope>NUCLEOTIDE SEQUENCE [LARGE SCALE GENOMIC DNA]</scope>
</reference>
<dbReference type="InterPro" id="IPR013527">
    <property type="entry name" value="YicC-like_N"/>
</dbReference>
<dbReference type="InterPro" id="IPR013551">
    <property type="entry name" value="YicC-like_C"/>
</dbReference>
<name>A0A2M7SAY4_9BACT</name>
<dbReference type="GO" id="GO:0004521">
    <property type="term" value="F:RNA endonuclease activity"/>
    <property type="evidence" value="ECO:0007669"/>
    <property type="project" value="InterPro"/>
</dbReference>
<feature type="domain" description="Endoribonuclease YicC-like C-terminal" evidence="7">
    <location>
        <begin position="171"/>
        <end position="290"/>
    </location>
</feature>
<evidence type="ECO:0000256" key="4">
    <source>
        <dbReference type="ARBA" id="ARBA00022801"/>
    </source>
</evidence>
<gene>
    <name evidence="8" type="ORF">COY52_06355</name>
</gene>
<dbReference type="Proteomes" id="UP000229307">
    <property type="component" value="Unassembled WGS sequence"/>
</dbReference>
<dbReference type="AlphaFoldDB" id="A0A2M7SAY4"/>
<dbReference type="PANTHER" id="PTHR30636">
    <property type="entry name" value="UPF0701 PROTEIN YICC"/>
    <property type="match status" value="1"/>
</dbReference>
<dbReference type="EMBL" id="PFMR01000171">
    <property type="protein sequence ID" value="PIZ16661.1"/>
    <property type="molecule type" value="Genomic_DNA"/>
</dbReference>
<evidence type="ECO:0000259" key="6">
    <source>
        <dbReference type="Pfam" id="PF03755"/>
    </source>
</evidence>
<organism evidence="8 9">
    <name type="scientific">Candidatus Desantisbacteria bacterium CG_4_10_14_0_8_um_filter_48_22</name>
    <dbReference type="NCBI Taxonomy" id="1974543"/>
    <lineage>
        <taxon>Bacteria</taxon>
        <taxon>Candidatus Desantisiibacteriota</taxon>
    </lineage>
</organism>
<dbReference type="NCBIfam" id="TIGR00255">
    <property type="entry name" value="YicC/YloC family endoribonuclease"/>
    <property type="match status" value="1"/>
</dbReference>
<evidence type="ECO:0000256" key="2">
    <source>
        <dbReference type="ARBA" id="ARBA00022722"/>
    </source>
</evidence>
<feature type="domain" description="Endoribonuclease YicC-like N-terminal" evidence="6">
    <location>
        <begin position="2"/>
        <end position="154"/>
    </location>
</feature>
<evidence type="ECO:0000313" key="8">
    <source>
        <dbReference type="EMBL" id="PIZ16661.1"/>
    </source>
</evidence>
<comment type="similarity">
    <text evidence="5">Belongs to the YicC/YloC family.</text>
</comment>
<proteinExistence type="inferred from homology"/>
<evidence type="ECO:0000259" key="7">
    <source>
        <dbReference type="Pfam" id="PF08340"/>
    </source>
</evidence>
<comment type="cofactor">
    <cofactor evidence="1">
        <name>a divalent metal cation</name>
        <dbReference type="ChEBI" id="CHEBI:60240"/>
    </cofactor>
</comment>